<dbReference type="AlphaFoldDB" id="A0A0B7GES1"/>
<dbReference type="PROSITE" id="PS01063">
    <property type="entry name" value="SIGMA70_ECF"/>
    <property type="match status" value="1"/>
</dbReference>
<dbReference type="Pfam" id="PF04542">
    <property type="entry name" value="Sigma70_r2"/>
    <property type="match status" value="1"/>
</dbReference>
<dbReference type="InterPro" id="IPR039425">
    <property type="entry name" value="RNA_pol_sigma-70-like"/>
</dbReference>
<keyword evidence="3 6" id="KW-0731">Sigma factor</keyword>
<proteinExistence type="inferred from homology"/>
<dbReference type="SUPFAM" id="SSF88946">
    <property type="entry name" value="Sigma2 domain of RNA polymerase sigma factors"/>
    <property type="match status" value="1"/>
</dbReference>
<dbReference type="InterPro" id="IPR007627">
    <property type="entry name" value="RNA_pol_sigma70_r2"/>
</dbReference>
<evidence type="ECO:0000259" key="7">
    <source>
        <dbReference type="Pfam" id="PF04542"/>
    </source>
</evidence>
<reference evidence="10 11" key="1">
    <citation type="submission" date="2017-11" db="EMBL/GenBank/DDBJ databases">
        <authorList>
            <person name="Han C.G."/>
        </authorList>
    </citation>
    <scope>NUCLEOTIDE SEQUENCE [LARGE SCALE GENOMIC DNA]</scope>
    <source>
        <strain evidence="10 11">A8</strain>
    </source>
</reference>
<keyword evidence="4 6" id="KW-0238">DNA-binding</keyword>
<evidence type="ECO:0000256" key="4">
    <source>
        <dbReference type="ARBA" id="ARBA00023125"/>
    </source>
</evidence>
<evidence type="ECO:0000256" key="3">
    <source>
        <dbReference type="ARBA" id="ARBA00023082"/>
    </source>
</evidence>
<feature type="domain" description="RNA polymerase sigma factor 70 region 4 type 2" evidence="8">
    <location>
        <begin position="112"/>
        <end position="164"/>
    </location>
</feature>
<dbReference type="Gene3D" id="1.10.1740.10">
    <property type="match status" value="1"/>
</dbReference>
<dbReference type="PANTHER" id="PTHR43133">
    <property type="entry name" value="RNA POLYMERASE ECF-TYPE SIGMA FACTO"/>
    <property type="match status" value="1"/>
</dbReference>
<dbReference type="GO" id="GO:0003677">
    <property type="term" value="F:DNA binding"/>
    <property type="evidence" value="ECO:0007669"/>
    <property type="project" value="UniProtKB-KW"/>
</dbReference>
<dbReference type="Proteomes" id="UP001176846">
    <property type="component" value="Unassembled WGS sequence"/>
</dbReference>
<dbReference type="InterPro" id="IPR036388">
    <property type="entry name" value="WH-like_DNA-bd_sf"/>
</dbReference>
<dbReference type="NCBIfam" id="TIGR02937">
    <property type="entry name" value="sigma70-ECF"/>
    <property type="match status" value="1"/>
</dbReference>
<dbReference type="NCBIfam" id="NF007232">
    <property type="entry name" value="PRK09651.1"/>
    <property type="match status" value="1"/>
</dbReference>
<keyword evidence="5 6" id="KW-0804">Transcription</keyword>
<gene>
    <name evidence="9" type="primary">fecI</name>
    <name evidence="10" type="ORF">CWN47_16810</name>
    <name evidence="9" type="ORF">QAB22_027870</name>
</gene>
<dbReference type="GO" id="GO:0016987">
    <property type="term" value="F:sigma factor activity"/>
    <property type="evidence" value="ECO:0007669"/>
    <property type="project" value="UniProtKB-KW"/>
</dbReference>
<reference evidence="9" key="3">
    <citation type="journal article" date="2023" name="Nat. Commun.">
        <title>Genomic dissection of endemic carbapenem resistance reveals metallo-beta-lactamase dissemination through clonal, plasmid and integron transfer.</title>
        <authorList>
            <person name="Macesic N."/>
            <person name="Hawkey J."/>
            <person name="Vezina B."/>
            <person name="Wisniewski J.A."/>
            <person name="Cottingham H."/>
            <person name="Blakeway L.V."/>
            <person name="Harshegyi T."/>
            <person name="Pragastis K."/>
            <person name="Badoordeen G.Z."/>
            <person name="Dennison A."/>
            <person name="Spelman D.W."/>
            <person name="Jenney A.W.J."/>
            <person name="Peleg A.Y."/>
        </authorList>
    </citation>
    <scope>NUCLEOTIDE SEQUENCE</scope>
    <source>
        <strain evidence="9">CPO071</strain>
    </source>
</reference>
<sequence>MSDRATTTASLTFESLYGTHHGWLKSWLTRKLQSAFDADDIAQDTFLRVMSSETLSTIRDPRSFLCTIAKRVMVDLFRRNALEKAYLEMLALMPEGVAPSPEERESQLETLQLVDSMLDGLNGKTREAFLLSQLDGLTYSEIAHKLGVSVSSVKKYVAKAVEHCLLFRLEHGL</sequence>
<evidence type="ECO:0000313" key="10">
    <source>
        <dbReference type="EMBL" id="PLM93755.1"/>
    </source>
</evidence>
<dbReference type="InterPro" id="IPR013324">
    <property type="entry name" value="RNA_pol_sigma_r3/r4-like"/>
</dbReference>
<evidence type="ECO:0000313" key="11">
    <source>
        <dbReference type="Proteomes" id="UP000234412"/>
    </source>
</evidence>
<evidence type="ECO:0000256" key="6">
    <source>
        <dbReference type="RuleBase" id="RU000716"/>
    </source>
</evidence>
<comment type="similarity">
    <text evidence="1 6">Belongs to the sigma-70 factor family. ECF subfamily.</text>
</comment>
<dbReference type="PANTHER" id="PTHR43133:SF63">
    <property type="entry name" value="RNA POLYMERASE SIGMA FACTOR FECI-RELATED"/>
    <property type="match status" value="1"/>
</dbReference>
<reference evidence="9" key="4">
    <citation type="submission" date="2024-01" db="EMBL/GenBank/DDBJ databases">
        <authorList>
            <person name="Macesic N."/>
        </authorList>
    </citation>
    <scope>NUCLEOTIDE SEQUENCE</scope>
    <source>
        <strain evidence="9">CPO071</strain>
    </source>
</reference>
<reference evidence="10 11" key="2">
    <citation type="submission" date="2018-01" db="EMBL/GenBank/DDBJ databases">
        <title>Genomic study of Klebsiella pneumoniae.</title>
        <authorList>
            <person name="Yang Y."/>
            <person name="Bicalho R."/>
        </authorList>
    </citation>
    <scope>NUCLEOTIDE SEQUENCE [LARGE SCALE GENOMIC DNA]</scope>
    <source>
        <strain evidence="10 11">A8</strain>
    </source>
</reference>
<evidence type="ECO:0000313" key="9">
    <source>
        <dbReference type="EMBL" id="MEC6060289.1"/>
    </source>
</evidence>
<evidence type="ECO:0000256" key="5">
    <source>
        <dbReference type="ARBA" id="ARBA00023163"/>
    </source>
</evidence>
<dbReference type="EMBL" id="PIDP01000582">
    <property type="protein sequence ID" value="PLM93755.1"/>
    <property type="molecule type" value="Genomic_DNA"/>
</dbReference>
<dbReference type="Proteomes" id="UP000234412">
    <property type="component" value="Unassembled WGS sequence"/>
</dbReference>
<dbReference type="EMBL" id="JARTTN020000002">
    <property type="protein sequence ID" value="MEC6060289.1"/>
    <property type="molecule type" value="Genomic_DNA"/>
</dbReference>
<accession>A0A0B7GES1</accession>
<dbReference type="InterPro" id="IPR013249">
    <property type="entry name" value="RNA_pol_sigma70_r4_t2"/>
</dbReference>
<dbReference type="InterPro" id="IPR013325">
    <property type="entry name" value="RNA_pol_sigma_r2"/>
</dbReference>
<dbReference type="CDD" id="cd06171">
    <property type="entry name" value="Sigma70_r4"/>
    <property type="match status" value="1"/>
</dbReference>
<dbReference type="GO" id="GO:0006352">
    <property type="term" value="P:DNA-templated transcription initiation"/>
    <property type="evidence" value="ECO:0007669"/>
    <property type="project" value="InterPro"/>
</dbReference>
<protein>
    <recommendedName>
        <fullName evidence="6">RNA polymerase sigma factor</fullName>
    </recommendedName>
</protein>
<feature type="domain" description="RNA polymerase sigma-70 region 2" evidence="7">
    <location>
        <begin position="16"/>
        <end position="81"/>
    </location>
</feature>
<evidence type="ECO:0000259" key="8">
    <source>
        <dbReference type="Pfam" id="PF08281"/>
    </source>
</evidence>
<organism evidence="10 11">
    <name type="scientific">Klebsiella variicola</name>
    <dbReference type="NCBI Taxonomy" id="244366"/>
    <lineage>
        <taxon>Bacteria</taxon>
        <taxon>Pseudomonadati</taxon>
        <taxon>Pseudomonadota</taxon>
        <taxon>Gammaproteobacteria</taxon>
        <taxon>Enterobacterales</taxon>
        <taxon>Enterobacteriaceae</taxon>
        <taxon>Klebsiella/Raoultella group</taxon>
        <taxon>Klebsiella</taxon>
        <taxon>Klebsiella pneumoniae complex</taxon>
    </lineage>
</organism>
<dbReference type="SUPFAM" id="SSF88659">
    <property type="entry name" value="Sigma3 and sigma4 domains of RNA polymerase sigma factors"/>
    <property type="match status" value="1"/>
</dbReference>
<dbReference type="RefSeq" id="WP_004118235.1">
    <property type="nucleotide sequence ID" value="NZ_BQSU01000042.1"/>
</dbReference>
<dbReference type="InterPro" id="IPR000838">
    <property type="entry name" value="RNA_pol_sigma70_ECF_CS"/>
</dbReference>
<dbReference type="NCBIfam" id="NF009180">
    <property type="entry name" value="PRK12528.1"/>
    <property type="match status" value="1"/>
</dbReference>
<evidence type="ECO:0000256" key="2">
    <source>
        <dbReference type="ARBA" id="ARBA00023015"/>
    </source>
</evidence>
<dbReference type="NCBIfam" id="NF041727">
    <property type="entry name" value="ECF_sigma_FecI"/>
    <property type="match status" value="1"/>
</dbReference>
<name>A0A0B7GES1_KLEVA</name>
<dbReference type="Gene3D" id="1.10.10.10">
    <property type="entry name" value="Winged helix-like DNA-binding domain superfamily/Winged helix DNA-binding domain"/>
    <property type="match status" value="1"/>
</dbReference>
<dbReference type="Pfam" id="PF08281">
    <property type="entry name" value="Sigma70_r4_2"/>
    <property type="match status" value="1"/>
</dbReference>
<dbReference type="InterPro" id="IPR014284">
    <property type="entry name" value="RNA_pol_sigma-70_dom"/>
</dbReference>
<comment type="caution">
    <text evidence="10">The sequence shown here is derived from an EMBL/GenBank/DDBJ whole genome shotgun (WGS) entry which is preliminary data.</text>
</comment>
<keyword evidence="2 6" id="KW-0805">Transcription regulation</keyword>
<evidence type="ECO:0000256" key="1">
    <source>
        <dbReference type="ARBA" id="ARBA00010641"/>
    </source>
</evidence>